<name>A0A409Y521_9AGAR</name>
<dbReference type="AlphaFoldDB" id="A0A409Y521"/>
<feature type="domain" description="DUF6830" evidence="2">
    <location>
        <begin position="728"/>
        <end position="886"/>
    </location>
</feature>
<dbReference type="Pfam" id="PF20722">
    <property type="entry name" value="DUF6830"/>
    <property type="match status" value="1"/>
</dbReference>
<dbReference type="InterPro" id="IPR049233">
    <property type="entry name" value="DUF6830"/>
</dbReference>
<dbReference type="OrthoDB" id="3232986at2759"/>
<evidence type="ECO:0000313" key="3">
    <source>
        <dbReference type="EMBL" id="PPQ98093.1"/>
    </source>
</evidence>
<dbReference type="InParanoid" id="A0A409Y521"/>
<dbReference type="EMBL" id="NHYE01001148">
    <property type="protein sequence ID" value="PPQ98093.1"/>
    <property type="molecule type" value="Genomic_DNA"/>
</dbReference>
<sequence>MNQPFGTCHTYYEETIRINTAAAALAKSNKSKCPVQQQDISDQFSCDVEALGDDQPQDSSAMDVDVDHTNAGNNSAPMPTSTQPTSLKQDEFFREDFPGASQTFGAGPTFMDLFDRDKFASERAEQPYYPFASQEEWELAAFLLRSNLSMAAIEKFLDLKLIQNLGLSFHSAKDLCNRAEMLPTGPAWKSMPITPLYPTKNPLTLFFRDPLECLQALLHNPLLKDSLQLTPFRLYESAGKVMRFFTEWLSGDAAWSMQEKLPEGATLLGTILSSDKTNISAMTGNRVAHPLLISLANIDMEFRNKSSHHLFLLLALFPIARFLHPNQKIRGVLEARLFHQNLDIILAPLKKAAEVGVLMNDPLGWKRFCFPPLAAYIVDTPESALISGVAGKTSSVTMASYEQFGDDFRHEARTASKTLTQLLQIETTVDPWELGTYVAEAMNYRLNGVHRPFWRDFPLSDPSIFLTSEPLHHWHKQFFDHDCKWCVNAVGPAEIDFRFSVLHWHIGYRHFKEGISKLKQVTGREQRDIQRYIVAVISQAVSPEFLVAIRSLINFRYLAQSKVVDEGTCRRIENALRQFHDNKQAILDAGARRGKSGPINHWQIPKLEFFQSVVPNIRLNGVAIQWSADTTEHAHIEVVKEPARASNNQNYESQICRDLDRSGKMRDFELATTIRAAKLDFRHTAPTGQGSNASEAEADLTSVNTTGGLLAHLGTTSLLSGSTRQEVDYFTMASQLRSQVSPDLPRPYRTRQSSPFTAFHLTRDPTSKCMSIDQVAALFQLPDLRPALGDYILRLKQARPDGKLLTVGGRRISNEQTMLPFSEVSVWNSFRLQNKAYHSPHDVLPGQTINAHPPNKDWPHGRYDTVIANTSGSEEWPKSGLKGESYLSVERKISF</sequence>
<protein>
    <recommendedName>
        <fullName evidence="2">DUF6830 domain-containing protein</fullName>
    </recommendedName>
</protein>
<dbReference type="InterPro" id="IPR041078">
    <property type="entry name" value="Plavaka"/>
</dbReference>
<comment type="caution">
    <text evidence="3">The sequence shown here is derived from an EMBL/GenBank/DDBJ whole genome shotgun (WGS) entry which is preliminary data.</text>
</comment>
<keyword evidence="4" id="KW-1185">Reference proteome</keyword>
<organism evidence="3 4">
    <name type="scientific">Gymnopilus dilepis</name>
    <dbReference type="NCBI Taxonomy" id="231916"/>
    <lineage>
        <taxon>Eukaryota</taxon>
        <taxon>Fungi</taxon>
        <taxon>Dikarya</taxon>
        <taxon>Basidiomycota</taxon>
        <taxon>Agaricomycotina</taxon>
        <taxon>Agaricomycetes</taxon>
        <taxon>Agaricomycetidae</taxon>
        <taxon>Agaricales</taxon>
        <taxon>Agaricineae</taxon>
        <taxon>Hymenogastraceae</taxon>
        <taxon>Gymnopilus</taxon>
    </lineage>
</organism>
<dbReference type="Proteomes" id="UP000284706">
    <property type="component" value="Unassembled WGS sequence"/>
</dbReference>
<dbReference type="Pfam" id="PF18759">
    <property type="entry name" value="Plavaka"/>
    <property type="match status" value="1"/>
</dbReference>
<feature type="compositionally biased region" description="Polar residues" evidence="1">
    <location>
        <begin position="70"/>
        <end position="85"/>
    </location>
</feature>
<evidence type="ECO:0000259" key="2">
    <source>
        <dbReference type="Pfam" id="PF20722"/>
    </source>
</evidence>
<proteinExistence type="predicted"/>
<evidence type="ECO:0000256" key="1">
    <source>
        <dbReference type="SAM" id="MobiDB-lite"/>
    </source>
</evidence>
<reference evidence="3 4" key="1">
    <citation type="journal article" date="2018" name="Evol. Lett.">
        <title>Horizontal gene cluster transfer increased hallucinogenic mushroom diversity.</title>
        <authorList>
            <person name="Reynolds H.T."/>
            <person name="Vijayakumar V."/>
            <person name="Gluck-Thaler E."/>
            <person name="Korotkin H.B."/>
            <person name="Matheny P.B."/>
            <person name="Slot J.C."/>
        </authorList>
    </citation>
    <scope>NUCLEOTIDE SEQUENCE [LARGE SCALE GENOMIC DNA]</scope>
    <source>
        <strain evidence="3 4">SRW20</strain>
    </source>
</reference>
<feature type="region of interest" description="Disordered" evidence="1">
    <location>
        <begin position="50"/>
        <end position="85"/>
    </location>
</feature>
<accession>A0A409Y521</accession>
<gene>
    <name evidence="3" type="ORF">CVT26_003263</name>
</gene>
<evidence type="ECO:0000313" key="4">
    <source>
        <dbReference type="Proteomes" id="UP000284706"/>
    </source>
</evidence>